<dbReference type="Proteomes" id="UP000070133">
    <property type="component" value="Unassembled WGS sequence"/>
</dbReference>
<dbReference type="AlphaFoldDB" id="A0A139H3P2"/>
<keyword evidence="2" id="KW-1185">Reference proteome</keyword>
<accession>A0A139H3P2</accession>
<dbReference type="OrthoDB" id="3650757at2759"/>
<gene>
    <name evidence="1" type="ORF">AC578_2861</name>
</gene>
<organism evidence="1 2">
    <name type="scientific">Pseudocercospora eumusae</name>
    <dbReference type="NCBI Taxonomy" id="321146"/>
    <lineage>
        <taxon>Eukaryota</taxon>
        <taxon>Fungi</taxon>
        <taxon>Dikarya</taxon>
        <taxon>Ascomycota</taxon>
        <taxon>Pezizomycotina</taxon>
        <taxon>Dothideomycetes</taxon>
        <taxon>Dothideomycetidae</taxon>
        <taxon>Mycosphaerellales</taxon>
        <taxon>Mycosphaerellaceae</taxon>
        <taxon>Pseudocercospora</taxon>
    </lineage>
</organism>
<reference evidence="1 2" key="1">
    <citation type="submission" date="2015-07" db="EMBL/GenBank/DDBJ databases">
        <title>Comparative genomics of the Sigatoka disease complex on banana suggests a link between parallel evolutionary changes in Pseudocercospora fijiensis and Pseudocercospora eumusae and increased virulence on the banana host.</title>
        <authorList>
            <person name="Chang T.-C."/>
            <person name="Salvucci A."/>
            <person name="Crous P.W."/>
            <person name="Stergiopoulos I."/>
        </authorList>
    </citation>
    <scope>NUCLEOTIDE SEQUENCE [LARGE SCALE GENOMIC DNA]</scope>
    <source>
        <strain evidence="1 2">CBS 114824</strain>
    </source>
</reference>
<comment type="caution">
    <text evidence="1">The sequence shown here is derived from an EMBL/GenBank/DDBJ whole genome shotgun (WGS) entry which is preliminary data.</text>
</comment>
<protein>
    <submittedName>
        <fullName evidence="1">Uncharacterized protein</fullName>
    </submittedName>
</protein>
<dbReference type="EMBL" id="LFZN01000155">
    <property type="protein sequence ID" value="KXS97041.1"/>
    <property type="molecule type" value="Genomic_DNA"/>
</dbReference>
<name>A0A139H3P2_9PEZI</name>
<evidence type="ECO:0000313" key="2">
    <source>
        <dbReference type="Proteomes" id="UP000070133"/>
    </source>
</evidence>
<evidence type="ECO:0000313" key="1">
    <source>
        <dbReference type="EMBL" id="KXS97041.1"/>
    </source>
</evidence>
<sequence>MPSAQAELEDCPLLDKISAELRNEIWELAFTPDHDQNEEVELFKAKPPRKSLLMTCRQIHNEAKGFYLNAYRAYWPATNFTISFPRTRFSDIAHAHFRGEDVDRIRHFQIFRGGDSRALSYIWNQGMWKIIESPGLRTMLLTHHPITGRIEVDVTREHLPPQSSEPLHKQLLLFIALITYRDAGLKMSPLKYMGYWGSLNQLGRSKDLK</sequence>
<proteinExistence type="predicted"/>